<dbReference type="GO" id="GO:0004386">
    <property type="term" value="F:helicase activity"/>
    <property type="evidence" value="ECO:0007669"/>
    <property type="project" value="UniProtKB-KW"/>
</dbReference>
<evidence type="ECO:0000259" key="2">
    <source>
        <dbReference type="Pfam" id="PF00271"/>
    </source>
</evidence>
<keyword evidence="3" id="KW-0067">ATP-binding</keyword>
<organism evidence="3">
    <name type="scientific">Actinomyces succiniciruminis</name>
    <dbReference type="NCBI Taxonomy" id="1522002"/>
    <lineage>
        <taxon>Bacteria</taxon>
        <taxon>Bacillati</taxon>
        <taxon>Actinomycetota</taxon>
        <taxon>Actinomycetes</taxon>
        <taxon>Actinomycetales</taxon>
        <taxon>Actinomycetaceae</taxon>
        <taxon>Actinomyces</taxon>
    </lineage>
</organism>
<dbReference type="EMBL" id="LK995473">
    <property type="protein sequence ID" value="CED90503.1"/>
    <property type="molecule type" value="Genomic_DNA"/>
</dbReference>
<dbReference type="Gene3D" id="3.40.50.300">
    <property type="entry name" value="P-loop containing nucleotide triphosphate hydrolases"/>
    <property type="match status" value="1"/>
</dbReference>
<reference evidence="3" key="1">
    <citation type="submission" date="2014-07" db="EMBL/GenBank/DDBJ databases">
        <authorList>
            <person name="Zhang J.E."/>
            <person name="Yang H."/>
            <person name="Guo J."/>
            <person name="Deng Z."/>
            <person name="Luo H."/>
            <person name="Luo M."/>
            <person name="Zhao B."/>
        </authorList>
    </citation>
    <scope>NUCLEOTIDE SEQUENCE</scope>
    <source>
        <strain evidence="3">AM4</strain>
    </source>
</reference>
<protein>
    <submittedName>
        <fullName evidence="3">Helicase</fullName>
    </submittedName>
</protein>
<dbReference type="InterPro" id="IPR027417">
    <property type="entry name" value="P-loop_NTPase"/>
</dbReference>
<feature type="compositionally biased region" description="Low complexity" evidence="1">
    <location>
        <begin position="30"/>
        <end position="41"/>
    </location>
</feature>
<proteinExistence type="predicted"/>
<name>A0A1L7RN32_9ACTO</name>
<dbReference type="RefSeq" id="WP_210578964.1">
    <property type="nucleotide sequence ID" value="NZ_LK995473.1"/>
</dbReference>
<gene>
    <name evidence="3" type="ORF">AAM4_0608</name>
</gene>
<dbReference type="Pfam" id="PF00271">
    <property type="entry name" value="Helicase_C"/>
    <property type="match status" value="1"/>
</dbReference>
<keyword evidence="3" id="KW-0347">Helicase</keyword>
<feature type="region of interest" description="Disordered" evidence="1">
    <location>
        <begin position="1"/>
        <end position="68"/>
    </location>
</feature>
<dbReference type="InterPro" id="IPR001650">
    <property type="entry name" value="Helicase_C-like"/>
</dbReference>
<feature type="region of interest" description="Disordered" evidence="1">
    <location>
        <begin position="109"/>
        <end position="187"/>
    </location>
</feature>
<feature type="compositionally biased region" description="Basic and acidic residues" evidence="1">
    <location>
        <begin position="178"/>
        <end position="187"/>
    </location>
</feature>
<evidence type="ECO:0000256" key="1">
    <source>
        <dbReference type="SAM" id="MobiDB-lite"/>
    </source>
</evidence>
<sequence>MPEPTNSPRPASRAPEGVAPRAASADTTHAASPGAASPDAGVPRRLDGSEAPSNGPVYEPVEPYGSGSWAARENLTDILRRQLLGPIGGDDELLPVAPDGRYLIGRIAPTRLDDTGGQATEPPTSEAADLASDAGLDTDPDAGASTAYLGDDLDARASTGVPVSSVDESSPDGDEDTGGDRDDEPVRRGLMIPASMGLRFQVLDDLEAVTVHASWGVYHPEKTGRTLPSGGEERHFRRTDISIPVRVPLGQGDGATTDYPLQDQVTLRVDTHLDATTHRRLVEIALCNDRETPRRIPVDAWLFQTRLDVTPAGAAEGQAVFLPVHDTTEDPHLPGDPEEARLELQYRDRLEFAVGRTCSADWTAAPGARRATHVCTEWMPTAETPQTRAADVPGALLDMQSLAVATPAELEAGLRPIVAAYTNWLDDQQAHIPALPAYLRETAAEVVDEARQVRDQLADGVDFLLADPEARRCFAFMNRVMADQRVHSQIAAARQTNPSLTPAQAEQQVRAGTFPHHWRVFQLAFVLMQIRALTDPTTPRRSGADRAKVELLFFPTGGGKTEAYLGLAAYAFAIRRRQGRITGPDGAVDGSAGVTVLMRYTLRLLTSQQFQRATTLVCAAELARREDPATWGEEPFRIGLWVGTAVSPKRVEEAAKELTRLRSQHAGAGYRFSALQLGHCPWCGRPLGHNDVEVDEARGRVLVYCPDEFGDCPFSPGGQVDEGIPVLTTDEEIYRLVPAFVIATVDKFARLAREGQAASLFGHVARYCERHGYVPALDDAGNSDYPGCEAKESHPAKGGLPAARIRPATRLRPPDLIIQDELHLITGALGTTVGLFEVAVDALTTWRMYDPDGAPREVKPLIVASSATVRRAVDQVRALYGRFITVFPPQVLDAADTFFSKEITPDREHPGRRYVGLSATGVRLTNAEIQIAQVLMAGGQLLLDEGGEEADPYMTLVGYFSATRELAGMARYMQDDIQTALAKGIRGSGLPRRRGTAYGALNLGELTSRIASTEITSTLDEMAVGFDPAVDSTRARAAYREARAAAAAASRNAPTPRPHNPFDAVLATSMLQVGVDVTRLGLMLIVGQPKNTAEYIQASSRVGRDAGRPGLVVTVGNWARPRDLAHYEQFRHFHDTFYRRVEPLSVTPFSVTSLERGLDGVLVASARVLQAAVTEGSLNPERGAGNAPRQQAVLEQVAHAVVARIENSAAGDAATRYARDRLQGRIEAWVKRAEQTLGDGRHLSYERVKDPAKQAALIMGPEAGAARTVGGDGPVLVVANSMREVQPEINLLVSPDPQRLAWRPPEDAPAWQAQEPGADADRGHSDESAPSAGEEA</sequence>
<dbReference type="NCBIfam" id="NF038325">
    <property type="entry name" value="DISARM_DrmAS"/>
    <property type="match status" value="1"/>
</dbReference>
<dbReference type="CDD" id="cd18785">
    <property type="entry name" value="SF2_C"/>
    <property type="match status" value="1"/>
</dbReference>
<evidence type="ECO:0000313" key="3">
    <source>
        <dbReference type="EMBL" id="CED90503.1"/>
    </source>
</evidence>
<feature type="region of interest" description="Disordered" evidence="1">
    <location>
        <begin position="1296"/>
        <end position="1336"/>
    </location>
</feature>
<dbReference type="SUPFAM" id="SSF52540">
    <property type="entry name" value="P-loop containing nucleoside triphosphate hydrolases"/>
    <property type="match status" value="1"/>
</dbReference>
<keyword evidence="3" id="KW-0378">Hydrolase</keyword>
<accession>A0A1L7RN32</accession>
<keyword evidence="3" id="KW-0547">Nucleotide-binding</keyword>
<feature type="domain" description="Helicase C-terminal" evidence="2">
    <location>
        <begin position="1061"/>
        <end position="1104"/>
    </location>
</feature>